<dbReference type="PANTHER" id="PTHR43330:SF27">
    <property type="entry name" value="METHIONINE AMINOPEPTIDASE"/>
    <property type="match status" value="1"/>
</dbReference>
<dbReference type="GO" id="GO:0070006">
    <property type="term" value="F:metalloaminopeptidase activity"/>
    <property type="evidence" value="ECO:0007669"/>
    <property type="project" value="UniProtKB-UniRule"/>
</dbReference>
<dbReference type="PANTHER" id="PTHR43330">
    <property type="entry name" value="METHIONINE AMINOPEPTIDASE"/>
    <property type="match status" value="1"/>
</dbReference>
<keyword evidence="5 6" id="KW-0378">Hydrolase</keyword>
<keyword evidence="3 6" id="KW-0645">Protease</keyword>
<dbReference type="InterPro" id="IPR002467">
    <property type="entry name" value="Pept_M24A_MAP1"/>
</dbReference>
<evidence type="ECO:0000256" key="5">
    <source>
        <dbReference type="ARBA" id="ARBA00022801"/>
    </source>
</evidence>
<dbReference type="STRING" id="1802519.A2961_04660"/>
<feature type="binding site" evidence="6">
    <location>
        <position position="109"/>
    </location>
    <ligand>
        <name>a divalent metal cation</name>
        <dbReference type="ChEBI" id="CHEBI:60240"/>
        <label>1</label>
    </ligand>
</feature>
<reference evidence="9 10" key="1">
    <citation type="journal article" date="2016" name="Nat. Commun.">
        <title>Thousands of microbial genomes shed light on interconnected biogeochemical processes in an aquifer system.</title>
        <authorList>
            <person name="Anantharaman K."/>
            <person name="Brown C.T."/>
            <person name="Hug L.A."/>
            <person name="Sharon I."/>
            <person name="Castelle C.J."/>
            <person name="Probst A.J."/>
            <person name="Thomas B.C."/>
            <person name="Singh A."/>
            <person name="Wilkins M.J."/>
            <person name="Karaoz U."/>
            <person name="Brodie E.L."/>
            <person name="Williams K.H."/>
            <person name="Hubbard S.S."/>
            <person name="Banfield J.F."/>
        </authorList>
    </citation>
    <scope>NUCLEOTIDE SEQUENCE [LARGE SCALE GENOMIC DNA]</scope>
</reference>
<protein>
    <recommendedName>
        <fullName evidence="6 7">Methionine aminopeptidase</fullName>
        <shortName evidence="6">MAP</shortName>
        <shortName evidence="6">MetAP</shortName>
        <ecNumber evidence="6 7">3.4.11.18</ecNumber>
    </recommendedName>
    <alternativeName>
        <fullName evidence="6">Peptidase M</fullName>
    </alternativeName>
</protein>
<feature type="binding site" evidence="6">
    <location>
        <position position="238"/>
    </location>
    <ligand>
        <name>a divalent metal cation</name>
        <dbReference type="ChEBI" id="CHEBI:60240"/>
        <label>2</label>
        <note>catalytic</note>
    </ligand>
</feature>
<dbReference type="HAMAP" id="MF_01974">
    <property type="entry name" value="MetAP_1"/>
    <property type="match status" value="1"/>
</dbReference>
<feature type="binding site" evidence="6">
    <location>
        <position position="80"/>
    </location>
    <ligand>
        <name>substrate</name>
    </ligand>
</feature>
<dbReference type="Gene3D" id="3.90.230.10">
    <property type="entry name" value="Creatinase/methionine aminopeptidase superfamily"/>
    <property type="match status" value="1"/>
</dbReference>
<comment type="catalytic activity">
    <reaction evidence="6 7">
        <text>Release of N-terminal amino acids, preferentially methionine, from peptides and arylamides.</text>
        <dbReference type="EC" id="3.4.11.18"/>
    </reaction>
</comment>
<evidence type="ECO:0000256" key="4">
    <source>
        <dbReference type="ARBA" id="ARBA00022723"/>
    </source>
</evidence>
<proteinExistence type="inferred from homology"/>
<comment type="function">
    <text evidence="1 6">Removes the N-terminal methionine from nascent proteins. The N-terminal methionine is often cleaved when the second residue in the primary sequence is small and uncharged (Met-Ala-, Cys, Gly, Pro, Ser, Thr, or Val). Requires deformylation of the N(alpha)-formylated initiator methionine before it can be hydrolyzed.</text>
</comment>
<dbReference type="GO" id="GO:0005829">
    <property type="term" value="C:cytosol"/>
    <property type="evidence" value="ECO:0007669"/>
    <property type="project" value="TreeGrafter"/>
</dbReference>
<organism evidence="9 10">
    <name type="scientific">Candidatus Woesebacteria bacterium RIFCSPLOWO2_01_FULL_39_21</name>
    <dbReference type="NCBI Taxonomy" id="1802519"/>
    <lineage>
        <taxon>Bacteria</taxon>
        <taxon>Candidatus Woeseibacteriota</taxon>
    </lineage>
</organism>
<evidence type="ECO:0000256" key="7">
    <source>
        <dbReference type="RuleBase" id="RU003653"/>
    </source>
</evidence>
<dbReference type="InterPro" id="IPR000994">
    <property type="entry name" value="Pept_M24"/>
</dbReference>
<dbReference type="AlphaFoldDB" id="A0A1F8BFF4"/>
<feature type="binding site" evidence="6">
    <location>
        <position position="179"/>
    </location>
    <ligand>
        <name>substrate</name>
    </ligand>
</feature>
<feature type="domain" description="Peptidase M24" evidence="8">
    <location>
        <begin position="14"/>
        <end position="244"/>
    </location>
</feature>
<feature type="binding site" evidence="6">
    <location>
        <position position="207"/>
    </location>
    <ligand>
        <name>a divalent metal cation</name>
        <dbReference type="ChEBI" id="CHEBI:60240"/>
        <label>2</label>
        <note>catalytic</note>
    </ligand>
</feature>
<gene>
    <name evidence="6" type="primary">map</name>
    <name evidence="9" type="ORF">A2961_04660</name>
</gene>
<dbReference type="GO" id="GO:0046872">
    <property type="term" value="F:metal ion binding"/>
    <property type="evidence" value="ECO:0007669"/>
    <property type="project" value="UniProtKB-UniRule"/>
</dbReference>
<dbReference type="InterPro" id="IPR001714">
    <property type="entry name" value="Pept_M24_MAP"/>
</dbReference>
<dbReference type="NCBIfam" id="TIGR00500">
    <property type="entry name" value="met_pdase_I"/>
    <property type="match status" value="1"/>
</dbReference>
<feature type="binding site" evidence="6">
    <location>
        <position position="109"/>
    </location>
    <ligand>
        <name>a divalent metal cation</name>
        <dbReference type="ChEBI" id="CHEBI:60240"/>
        <label>2</label>
        <note>catalytic</note>
    </ligand>
</feature>
<keyword evidence="4 6" id="KW-0479">Metal-binding</keyword>
<dbReference type="GO" id="GO:0006508">
    <property type="term" value="P:proteolysis"/>
    <property type="evidence" value="ECO:0007669"/>
    <property type="project" value="UniProtKB-KW"/>
</dbReference>
<evidence type="ECO:0000313" key="10">
    <source>
        <dbReference type="Proteomes" id="UP000177082"/>
    </source>
</evidence>
<accession>A0A1F8BFF4</accession>
<evidence type="ECO:0000256" key="6">
    <source>
        <dbReference type="HAMAP-Rule" id="MF_01974"/>
    </source>
</evidence>
<comment type="caution">
    <text evidence="9">The sequence shown here is derived from an EMBL/GenBank/DDBJ whole genome shotgun (WGS) entry which is preliminary data.</text>
</comment>
<dbReference type="EMBL" id="MGHF01000029">
    <property type="protein sequence ID" value="OGM62038.1"/>
    <property type="molecule type" value="Genomic_DNA"/>
</dbReference>
<sequence length="253" mass="27876">MSEKIDIKSVEEIEIMKEGGTKLAKIRRSLEKTVKPGVSAEDLDKLAEDLINKSGCKPSFKMVPNYFWSTCVNVNDGVVHGVPKRDVVFKDGDLVSIDVGVYYRGFHTDTSISIIAGDDRKKLSHFLDVGKSALKEGMSKSIVGNRIGDISWAIESTLKEAKLNPIRALVGHGVGRKLHEAPFIPCFVSGSNDEKLEIQEGWTLAIEVMYTLGDPDLVLDEDNWTIRTKDGRISGLFEETVAVTQNGPIILTN</sequence>
<comment type="similarity">
    <text evidence="6">Belongs to the peptidase M24A family. Methionine aminopeptidase type 1 subfamily.</text>
</comment>
<name>A0A1F8BFF4_9BACT</name>
<keyword evidence="2 6" id="KW-0031">Aminopeptidase</keyword>
<dbReference type="SUPFAM" id="SSF55920">
    <property type="entry name" value="Creatinase/aminopeptidase"/>
    <property type="match status" value="1"/>
</dbReference>
<dbReference type="PRINTS" id="PR00599">
    <property type="entry name" value="MAPEPTIDASE"/>
</dbReference>
<evidence type="ECO:0000256" key="2">
    <source>
        <dbReference type="ARBA" id="ARBA00022438"/>
    </source>
</evidence>
<feature type="binding site" evidence="6">
    <location>
        <position position="98"/>
    </location>
    <ligand>
        <name>a divalent metal cation</name>
        <dbReference type="ChEBI" id="CHEBI:60240"/>
        <label>1</label>
    </ligand>
</feature>
<dbReference type="Pfam" id="PF00557">
    <property type="entry name" value="Peptidase_M24"/>
    <property type="match status" value="1"/>
</dbReference>
<comment type="subunit">
    <text evidence="6">Monomer.</text>
</comment>
<dbReference type="GO" id="GO:0004239">
    <property type="term" value="F:initiator methionyl aminopeptidase activity"/>
    <property type="evidence" value="ECO:0007669"/>
    <property type="project" value="UniProtKB-UniRule"/>
</dbReference>
<evidence type="ECO:0000256" key="1">
    <source>
        <dbReference type="ARBA" id="ARBA00002521"/>
    </source>
</evidence>
<evidence type="ECO:0000313" key="9">
    <source>
        <dbReference type="EMBL" id="OGM62038.1"/>
    </source>
</evidence>
<feature type="binding site" evidence="6">
    <location>
        <position position="172"/>
    </location>
    <ligand>
        <name>a divalent metal cation</name>
        <dbReference type="ChEBI" id="CHEBI:60240"/>
        <label>2</label>
        <note>catalytic</note>
    </ligand>
</feature>
<evidence type="ECO:0000259" key="8">
    <source>
        <dbReference type="Pfam" id="PF00557"/>
    </source>
</evidence>
<dbReference type="EC" id="3.4.11.18" evidence="6 7"/>
<comment type="cofactor">
    <cofactor evidence="6">
        <name>Co(2+)</name>
        <dbReference type="ChEBI" id="CHEBI:48828"/>
    </cofactor>
    <cofactor evidence="6">
        <name>Zn(2+)</name>
        <dbReference type="ChEBI" id="CHEBI:29105"/>
    </cofactor>
    <cofactor evidence="6">
        <name>Mn(2+)</name>
        <dbReference type="ChEBI" id="CHEBI:29035"/>
    </cofactor>
    <cofactor evidence="6">
        <name>Fe(2+)</name>
        <dbReference type="ChEBI" id="CHEBI:29033"/>
    </cofactor>
    <text evidence="6">Binds 2 divalent metal cations per subunit. Has a high-affinity and a low affinity metal-binding site. The true nature of the physiological cofactor is under debate. The enzyme is active with cobalt, zinc, manganese or divalent iron ions. Most likely, methionine aminopeptidases function as mononuclear Fe(2+)-metalloproteases under physiological conditions, and the catalytically relevant metal-binding site has been assigned to the histidine-containing high-affinity site.</text>
</comment>
<feature type="binding site" evidence="6">
    <location>
        <position position="238"/>
    </location>
    <ligand>
        <name>a divalent metal cation</name>
        <dbReference type="ChEBI" id="CHEBI:60240"/>
        <label>1</label>
    </ligand>
</feature>
<evidence type="ECO:0000256" key="3">
    <source>
        <dbReference type="ARBA" id="ARBA00022670"/>
    </source>
</evidence>
<dbReference type="InterPro" id="IPR036005">
    <property type="entry name" value="Creatinase/aminopeptidase-like"/>
</dbReference>
<dbReference type="Proteomes" id="UP000177082">
    <property type="component" value="Unassembled WGS sequence"/>
</dbReference>